<keyword evidence="1" id="KW-0732">Signal</keyword>
<reference evidence="2" key="1">
    <citation type="journal article" date="2016" name="Gigascience">
        <title>De novo construction of an expanded transcriptome assembly for the western tarnished plant bug, Lygus hesperus.</title>
        <authorList>
            <person name="Tassone E.E."/>
            <person name="Geib S.M."/>
            <person name="Hall B."/>
            <person name="Fabrick J.A."/>
            <person name="Brent C.S."/>
            <person name="Hull J.J."/>
        </authorList>
    </citation>
    <scope>NUCLEOTIDE SEQUENCE</scope>
</reference>
<name>A0A146KZ24_LYGHE</name>
<feature type="chain" id="PRO_5007526810" evidence="1">
    <location>
        <begin position="21"/>
        <end position="178"/>
    </location>
</feature>
<feature type="signal peptide" evidence="1">
    <location>
        <begin position="1"/>
        <end position="20"/>
    </location>
</feature>
<evidence type="ECO:0000313" key="2">
    <source>
        <dbReference type="EMBL" id="JAQ01039.1"/>
    </source>
</evidence>
<dbReference type="AlphaFoldDB" id="A0A146KZ24"/>
<gene>
    <name evidence="2" type="ORF">g.34059</name>
</gene>
<proteinExistence type="predicted"/>
<organism evidence="2">
    <name type="scientific">Lygus hesperus</name>
    <name type="common">Western plant bug</name>
    <dbReference type="NCBI Taxonomy" id="30085"/>
    <lineage>
        <taxon>Eukaryota</taxon>
        <taxon>Metazoa</taxon>
        <taxon>Ecdysozoa</taxon>
        <taxon>Arthropoda</taxon>
        <taxon>Hexapoda</taxon>
        <taxon>Insecta</taxon>
        <taxon>Pterygota</taxon>
        <taxon>Neoptera</taxon>
        <taxon>Paraneoptera</taxon>
        <taxon>Hemiptera</taxon>
        <taxon>Heteroptera</taxon>
        <taxon>Panheteroptera</taxon>
        <taxon>Cimicomorpha</taxon>
        <taxon>Miridae</taxon>
        <taxon>Mirini</taxon>
        <taxon>Lygus</taxon>
    </lineage>
</organism>
<sequence>MRAVIGSVLVTLIYCSSSNGRSIAPLDDPEEWRTSVLWNEKKPLSFSLKYKSADGKVQNSEVSGGLTVGYSDDWLPAAAVAFSNRVENILNGDWVSKLALAAGLNHKEIQGVVFANKTELKYMINANIIKDKASVGGLLQGSKATLTNGGLNANLFGTLVSFMVNERLDNVKEMTINF</sequence>
<protein>
    <submittedName>
        <fullName evidence="2">Uncharacterized protein</fullName>
    </submittedName>
</protein>
<accession>A0A146KZ24</accession>
<dbReference type="EMBL" id="GDHC01017590">
    <property type="protein sequence ID" value="JAQ01039.1"/>
    <property type="molecule type" value="Transcribed_RNA"/>
</dbReference>
<evidence type="ECO:0000256" key="1">
    <source>
        <dbReference type="SAM" id="SignalP"/>
    </source>
</evidence>